<reference evidence="2" key="1">
    <citation type="journal article" date="2015" name="Nat. Genet.">
        <title>The genome and transcriptome of the zoonotic hookworm Ancylostoma ceylanicum identify infection-specific gene families.</title>
        <authorList>
            <person name="Schwarz E.M."/>
            <person name="Hu Y."/>
            <person name="Antoshechkin I."/>
            <person name="Miller M.M."/>
            <person name="Sternberg P.W."/>
            <person name="Aroian R.V."/>
        </authorList>
    </citation>
    <scope>NUCLEOTIDE SEQUENCE</scope>
    <source>
        <strain evidence="2">HY135</strain>
    </source>
</reference>
<dbReference type="EMBL" id="JARK01001355">
    <property type="protein sequence ID" value="EYC21658.1"/>
    <property type="molecule type" value="Genomic_DNA"/>
</dbReference>
<protein>
    <submittedName>
        <fullName evidence="1">Uncharacterized protein</fullName>
    </submittedName>
</protein>
<organism evidence="1 2">
    <name type="scientific">Ancylostoma ceylanicum</name>
    <dbReference type="NCBI Taxonomy" id="53326"/>
    <lineage>
        <taxon>Eukaryota</taxon>
        <taxon>Metazoa</taxon>
        <taxon>Ecdysozoa</taxon>
        <taxon>Nematoda</taxon>
        <taxon>Chromadorea</taxon>
        <taxon>Rhabditida</taxon>
        <taxon>Rhabditina</taxon>
        <taxon>Rhabditomorpha</taxon>
        <taxon>Strongyloidea</taxon>
        <taxon>Ancylostomatidae</taxon>
        <taxon>Ancylostomatinae</taxon>
        <taxon>Ancylostoma</taxon>
    </lineage>
</organism>
<dbReference type="Proteomes" id="UP000024635">
    <property type="component" value="Unassembled WGS sequence"/>
</dbReference>
<accession>A0A016V4K7</accession>
<sequence length="241" mass="27227">MNISSNELRSKRTLVVEVVETFAPYDELESQYAPPNIVNTSDQLLLHFIPAFLKPANVEQSSSCGRQVQCVHVVVNLVMSVDQPLLLTSLTKNKPDDTNDSSPVATAYSILPEDGDSRDSGFVSDYKSPVKKVETPLKNAIRKGLTDRTNTIVYPPESIQRLVVQFIVLMKLHPLSDTSFTHRQLKLLLSYDKQISFLLKRRQLMFVVIPIFFIEDSGLIHPRQGKATPRSKEACRIIFKK</sequence>
<dbReference type="AlphaFoldDB" id="A0A016V4K7"/>
<proteinExistence type="predicted"/>
<comment type="caution">
    <text evidence="1">The sequence shown here is derived from an EMBL/GenBank/DDBJ whole genome shotgun (WGS) entry which is preliminary data.</text>
</comment>
<evidence type="ECO:0000313" key="1">
    <source>
        <dbReference type="EMBL" id="EYC21658.1"/>
    </source>
</evidence>
<gene>
    <name evidence="1" type="primary">Acey_s0019.g3946</name>
    <name evidence="1" type="ORF">Y032_0019g3946</name>
</gene>
<keyword evidence="2" id="KW-1185">Reference proteome</keyword>
<name>A0A016V4K7_9BILA</name>
<evidence type="ECO:0000313" key="2">
    <source>
        <dbReference type="Proteomes" id="UP000024635"/>
    </source>
</evidence>